<evidence type="ECO:0000256" key="2">
    <source>
        <dbReference type="ARBA" id="ARBA00022475"/>
    </source>
</evidence>
<evidence type="ECO:0000256" key="4">
    <source>
        <dbReference type="ARBA" id="ARBA00022723"/>
    </source>
</evidence>
<keyword evidence="3 12" id="KW-0812">Transmembrane</keyword>
<comment type="subcellular location">
    <subcellularLocation>
        <location evidence="1">Membrane</location>
        <topology evidence="1">Multi-pass membrane protein</topology>
    </subcellularLocation>
</comment>
<feature type="transmembrane region" description="Helical" evidence="12">
    <location>
        <begin position="161"/>
        <end position="186"/>
    </location>
</feature>
<keyword evidence="5 12" id="KW-1133">Transmembrane helix</keyword>
<feature type="transmembrane region" description="Helical" evidence="12">
    <location>
        <begin position="12"/>
        <end position="35"/>
    </location>
</feature>
<dbReference type="RefSeq" id="WP_183304823.1">
    <property type="nucleotide sequence ID" value="NZ_JACIFD010000011.1"/>
</dbReference>
<evidence type="ECO:0000256" key="5">
    <source>
        <dbReference type="ARBA" id="ARBA00022989"/>
    </source>
</evidence>
<keyword evidence="7" id="KW-0408">Iron</keyword>
<keyword evidence="6" id="KW-0560">Oxidoreductase</keyword>
<dbReference type="InterPro" id="IPR003780">
    <property type="entry name" value="COX15/CtaA_fam"/>
</dbReference>
<feature type="transmembrane region" description="Helical" evidence="12">
    <location>
        <begin position="266"/>
        <end position="288"/>
    </location>
</feature>
<feature type="transmembrane region" description="Helical" evidence="12">
    <location>
        <begin position="99"/>
        <end position="125"/>
    </location>
</feature>
<dbReference type="GO" id="GO:0006784">
    <property type="term" value="P:heme A biosynthetic process"/>
    <property type="evidence" value="ECO:0007669"/>
    <property type="project" value="InterPro"/>
</dbReference>
<feature type="transmembrane region" description="Helical" evidence="12">
    <location>
        <begin position="74"/>
        <end position="92"/>
    </location>
</feature>
<dbReference type="Pfam" id="PF02628">
    <property type="entry name" value="COX15-CtaA"/>
    <property type="match status" value="1"/>
</dbReference>
<accession>A0A840DFK1</accession>
<evidence type="ECO:0000313" key="13">
    <source>
        <dbReference type="EMBL" id="MBB4071844.1"/>
    </source>
</evidence>
<evidence type="ECO:0000256" key="3">
    <source>
        <dbReference type="ARBA" id="ARBA00022692"/>
    </source>
</evidence>
<comment type="pathway">
    <text evidence="11">Porphyrin-containing compound metabolism.</text>
</comment>
<keyword evidence="2" id="KW-1003">Cell membrane</keyword>
<proteinExistence type="predicted"/>
<feature type="transmembrane region" description="Helical" evidence="12">
    <location>
        <begin position="241"/>
        <end position="260"/>
    </location>
</feature>
<evidence type="ECO:0000256" key="8">
    <source>
        <dbReference type="ARBA" id="ARBA00023133"/>
    </source>
</evidence>
<evidence type="ECO:0000313" key="14">
    <source>
        <dbReference type="Proteomes" id="UP000571183"/>
    </source>
</evidence>
<dbReference type="Proteomes" id="UP000571183">
    <property type="component" value="Unassembled WGS sequence"/>
</dbReference>
<comment type="caution">
    <text evidence="13">The sequence shown here is derived from an EMBL/GenBank/DDBJ whole genome shotgun (WGS) entry which is preliminary data.</text>
</comment>
<gene>
    <name evidence="13" type="ORF">F5897_001163</name>
</gene>
<keyword evidence="9 12" id="KW-0472">Membrane</keyword>
<keyword evidence="10" id="KW-1015">Disulfide bond</keyword>
<dbReference type="GO" id="GO:0016020">
    <property type="term" value="C:membrane"/>
    <property type="evidence" value="ECO:0007669"/>
    <property type="project" value="UniProtKB-SubCell"/>
</dbReference>
<evidence type="ECO:0000256" key="6">
    <source>
        <dbReference type="ARBA" id="ARBA00023002"/>
    </source>
</evidence>
<keyword evidence="4" id="KW-0479">Metal-binding</keyword>
<dbReference type="AlphaFoldDB" id="A0A840DFK1"/>
<feature type="transmembrane region" description="Helical" evidence="12">
    <location>
        <begin position="215"/>
        <end position="232"/>
    </location>
</feature>
<dbReference type="PANTHER" id="PTHR35457">
    <property type="entry name" value="HEME A SYNTHASE"/>
    <property type="match status" value="1"/>
</dbReference>
<reference evidence="13" key="1">
    <citation type="submission" date="2020-08" db="EMBL/GenBank/DDBJ databases">
        <title>Sequencing the genomes of 1000 actinobacteria strains.</title>
        <authorList>
            <person name="Klenk H.-P."/>
        </authorList>
    </citation>
    <scope>NUCLEOTIDE SEQUENCE [LARGE SCALE GENOMIC DNA]</scope>
    <source>
        <strain evidence="13">DSM 27064</strain>
    </source>
</reference>
<dbReference type="EMBL" id="JACIFD010000011">
    <property type="protein sequence ID" value="MBB4071844.1"/>
    <property type="molecule type" value="Genomic_DNA"/>
</dbReference>
<dbReference type="InterPro" id="IPR050450">
    <property type="entry name" value="COX15/CtaA_HemeA_synthase"/>
</dbReference>
<dbReference type="PANTHER" id="PTHR35457:SF1">
    <property type="entry name" value="HEME A SYNTHASE"/>
    <property type="match status" value="1"/>
</dbReference>
<evidence type="ECO:0000256" key="1">
    <source>
        <dbReference type="ARBA" id="ARBA00004141"/>
    </source>
</evidence>
<sequence length="297" mass="32098">MAQPRTSQTPGKFLRFTAWLSFILNVVIIGTGGAVRLTGSGLGCSEWPLCTKDSLVTTPEMGIHGLIEFGNRTISGPILLAAIIVLVLSLRLQPRRKELTVLASTVLALVLTQALLGGMVVWFHLNANLVGVHYFLSVVLVAITAAYLVRMYEPAGPRVRVVSPSFASFTHLTSFMMLLTVIFGIFTTGAGPHSGDISVIRDGFDASLLAHLHSWPGYITAGLLLLLVVWSIQSEYPTTRWSIALLLLMTVQIFVGVYQARNGLPAFAVGVHMVLASLTVATLVVLIMRLKTVKTAF</sequence>
<evidence type="ECO:0000256" key="9">
    <source>
        <dbReference type="ARBA" id="ARBA00023136"/>
    </source>
</evidence>
<name>A0A840DFK1_9MICO</name>
<evidence type="ECO:0000256" key="10">
    <source>
        <dbReference type="ARBA" id="ARBA00023157"/>
    </source>
</evidence>
<feature type="transmembrane region" description="Helical" evidence="12">
    <location>
        <begin position="131"/>
        <end position="149"/>
    </location>
</feature>
<evidence type="ECO:0000256" key="12">
    <source>
        <dbReference type="SAM" id="Phobius"/>
    </source>
</evidence>
<dbReference type="GO" id="GO:0046872">
    <property type="term" value="F:metal ion binding"/>
    <property type="evidence" value="ECO:0007669"/>
    <property type="project" value="UniProtKB-KW"/>
</dbReference>
<dbReference type="GO" id="GO:0016491">
    <property type="term" value="F:oxidoreductase activity"/>
    <property type="evidence" value="ECO:0007669"/>
    <property type="project" value="UniProtKB-KW"/>
</dbReference>
<evidence type="ECO:0000256" key="11">
    <source>
        <dbReference type="ARBA" id="ARBA00023444"/>
    </source>
</evidence>
<organism evidence="13 14">
    <name type="scientific">Canibacter oris</name>
    <dbReference type="NCBI Taxonomy" id="1365628"/>
    <lineage>
        <taxon>Bacteria</taxon>
        <taxon>Bacillati</taxon>
        <taxon>Actinomycetota</taxon>
        <taxon>Actinomycetes</taxon>
        <taxon>Micrococcales</taxon>
        <taxon>Microbacteriaceae</taxon>
        <taxon>Canibacter</taxon>
    </lineage>
</organism>
<keyword evidence="8" id="KW-0350">Heme biosynthesis</keyword>
<protein>
    <submittedName>
        <fullName evidence="13">Cytochrome c oxidase assembly protein subunit 15</fullName>
    </submittedName>
</protein>
<keyword evidence="14" id="KW-1185">Reference proteome</keyword>
<evidence type="ECO:0000256" key="7">
    <source>
        <dbReference type="ARBA" id="ARBA00023004"/>
    </source>
</evidence>